<dbReference type="AlphaFoldDB" id="A0A7Y9B0M7"/>
<comment type="similarity">
    <text evidence="1">Belongs to the peptidase C40 family.</text>
</comment>
<evidence type="ECO:0000256" key="3">
    <source>
        <dbReference type="ARBA" id="ARBA00022801"/>
    </source>
</evidence>
<reference evidence="7 8" key="1">
    <citation type="submission" date="2020-06" db="EMBL/GenBank/DDBJ databases">
        <title>Mogibacterium timidum strain W9173 genomic sequence.</title>
        <authorList>
            <person name="Wade W.G."/>
            <person name="Johnston C.D."/>
            <person name="Chen T."/>
            <person name="Dewhirst F.E."/>
        </authorList>
    </citation>
    <scope>NUCLEOTIDE SEQUENCE [LARGE SCALE GENOMIC DNA]</scope>
    <source>
        <strain evidence="7 8">W9173</strain>
    </source>
</reference>
<dbReference type="Proteomes" id="UP000526307">
    <property type="component" value="Unassembled WGS sequence"/>
</dbReference>
<dbReference type="PANTHER" id="PTHR47053:SF1">
    <property type="entry name" value="MUREIN DD-ENDOPEPTIDASE MEPH-RELATED"/>
    <property type="match status" value="1"/>
</dbReference>
<keyword evidence="2" id="KW-0645">Protease</keyword>
<feature type="domain" description="NlpC/P60" evidence="6">
    <location>
        <begin position="82"/>
        <end position="212"/>
    </location>
</feature>
<keyword evidence="5" id="KW-0812">Transmembrane</keyword>
<evidence type="ECO:0000313" key="7">
    <source>
        <dbReference type="EMBL" id="NWO23299.1"/>
    </source>
</evidence>
<keyword evidence="4" id="KW-0788">Thiol protease</keyword>
<comment type="caution">
    <text evidence="7">The sequence shown here is derived from an EMBL/GenBank/DDBJ whole genome shotgun (WGS) entry which is preliminary data.</text>
</comment>
<keyword evidence="5" id="KW-0472">Membrane</keyword>
<proteinExistence type="inferred from homology"/>
<dbReference type="Pfam" id="PF00877">
    <property type="entry name" value="NLPC_P60"/>
    <property type="match status" value="1"/>
</dbReference>
<feature type="transmembrane region" description="Helical" evidence="5">
    <location>
        <begin position="12"/>
        <end position="32"/>
    </location>
</feature>
<keyword evidence="3" id="KW-0378">Hydrolase</keyword>
<evidence type="ECO:0000256" key="1">
    <source>
        <dbReference type="ARBA" id="ARBA00007074"/>
    </source>
</evidence>
<dbReference type="GO" id="GO:0008234">
    <property type="term" value="F:cysteine-type peptidase activity"/>
    <property type="evidence" value="ECO:0007669"/>
    <property type="project" value="UniProtKB-KW"/>
</dbReference>
<evidence type="ECO:0000256" key="5">
    <source>
        <dbReference type="SAM" id="Phobius"/>
    </source>
</evidence>
<dbReference type="PROSITE" id="PS51935">
    <property type="entry name" value="NLPC_P60"/>
    <property type="match status" value="1"/>
</dbReference>
<dbReference type="InterPro" id="IPR038765">
    <property type="entry name" value="Papain-like_cys_pep_sf"/>
</dbReference>
<dbReference type="GO" id="GO:0006508">
    <property type="term" value="P:proteolysis"/>
    <property type="evidence" value="ECO:0007669"/>
    <property type="project" value="UniProtKB-KW"/>
</dbReference>
<dbReference type="InterPro" id="IPR000064">
    <property type="entry name" value="NLP_P60_dom"/>
</dbReference>
<evidence type="ECO:0000313" key="8">
    <source>
        <dbReference type="Proteomes" id="UP000526307"/>
    </source>
</evidence>
<dbReference type="InterPro" id="IPR051202">
    <property type="entry name" value="Peptidase_C40"/>
</dbReference>
<gene>
    <name evidence="7" type="ORF">HW270_04285</name>
</gene>
<evidence type="ECO:0000256" key="4">
    <source>
        <dbReference type="ARBA" id="ARBA00022807"/>
    </source>
</evidence>
<keyword evidence="5" id="KW-1133">Transmembrane helix</keyword>
<dbReference type="RefSeq" id="WP_051426936.1">
    <property type="nucleotide sequence ID" value="NZ_JABXYR010000001.1"/>
</dbReference>
<organism evidence="7 8">
    <name type="scientific">Mogibacterium timidum</name>
    <dbReference type="NCBI Taxonomy" id="35519"/>
    <lineage>
        <taxon>Bacteria</taxon>
        <taxon>Bacillati</taxon>
        <taxon>Bacillota</taxon>
        <taxon>Clostridia</taxon>
        <taxon>Peptostreptococcales</taxon>
        <taxon>Anaerovoracaceae</taxon>
        <taxon>Mogibacterium</taxon>
    </lineage>
</organism>
<dbReference type="SUPFAM" id="SSF54001">
    <property type="entry name" value="Cysteine proteinases"/>
    <property type="match status" value="1"/>
</dbReference>
<evidence type="ECO:0000259" key="6">
    <source>
        <dbReference type="PROSITE" id="PS51935"/>
    </source>
</evidence>
<dbReference type="EMBL" id="JABXYR010000001">
    <property type="protein sequence ID" value="NWO23299.1"/>
    <property type="molecule type" value="Genomic_DNA"/>
</dbReference>
<name>A0A7Y9B0M7_9FIRM</name>
<evidence type="ECO:0000256" key="2">
    <source>
        <dbReference type="ARBA" id="ARBA00022670"/>
    </source>
</evidence>
<accession>A0A7Y9B0M7</accession>
<dbReference type="PANTHER" id="PTHR47053">
    <property type="entry name" value="MUREIN DD-ENDOPEPTIDASE MEPH-RELATED"/>
    <property type="match status" value="1"/>
</dbReference>
<dbReference type="Gene3D" id="3.90.1720.10">
    <property type="entry name" value="endopeptidase domain like (from Nostoc punctiforme)"/>
    <property type="match status" value="1"/>
</dbReference>
<keyword evidence="8" id="KW-1185">Reference proteome</keyword>
<protein>
    <submittedName>
        <fullName evidence="7">C40 family peptidase</fullName>
    </submittedName>
</protein>
<sequence>MMSKLRLAFKNIKIIVVTEVLLMIAMVTTVVVKAGSINELLSDRPLARISVKTVSTRQSDVATYARSNIDAVEAEKAAKAADDKRNEIIAYARQFIGRPYVLGGQSLTKGSDCASFITLIYRNFGYNWPMGSVSTLYDNCGGREVSADDMKPGDIIFFGRGGKKLHVAIYAGDGRIIHAMDRAHGVCEINLYRPGTKLTYSGRSILSIRRIIG</sequence>